<evidence type="ECO:0000256" key="1">
    <source>
        <dbReference type="ARBA" id="ARBA00022500"/>
    </source>
</evidence>
<dbReference type="STRING" id="156889.Mmc1_1769"/>
<name>A0L8I4_MAGMM</name>
<proteinExistence type="predicted"/>
<evidence type="ECO:0000259" key="2">
    <source>
        <dbReference type="Pfam" id="PF13690"/>
    </source>
</evidence>
<dbReference type="Pfam" id="PF13690">
    <property type="entry name" value="CheX"/>
    <property type="match status" value="1"/>
</dbReference>
<sequence length="217" mass="23346">MHERLIEAVKEAVHEIVETMLFMEVESGPGGVGRAKQAENICAVVGYNQGLEGSVRLSAPTAGALKVAGALLGEERDSMDAEMQDGFGEMANMVAGGIQSRLEADLGAIGMTPPMVVRGNNYEVDGATGFEVVHQLFTLEGELFFCEIYFDVGMADAVESSKMPEEPAHVTQIKQTLTSGLEPILAELARPMVQKELPRIAERVIQEAIDQVQRAAV</sequence>
<dbReference type="AlphaFoldDB" id="A0L8I4"/>
<dbReference type="Gene3D" id="3.40.1550.10">
    <property type="entry name" value="CheC-like"/>
    <property type="match status" value="1"/>
</dbReference>
<dbReference type="InterPro" id="IPR028051">
    <property type="entry name" value="CheX-like_dom"/>
</dbReference>
<dbReference type="CDD" id="cd17906">
    <property type="entry name" value="CheX"/>
    <property type="match status" value="1"/>
</dbReference>
<keyword evidence="1" id="KW-0145">Chemotaxis</keyword>
<dbReference type="HOGENOM" id="CLU_1271023_0_0_5"/>
<organism evidence="3 4">
    <name type="scientific">Magnetococcus marinus (strain ATCC BAA-1437 / JCM 17883 / MC-1)</name>
    <dbReference type="NCBI Taxonomy" id="156889"/>
    <lineage>
        <taxon>Bacteria</taxon>
        <taxon>Pseudomonadati</taxon>
        <taxon>Pseudomonadota</taxon>
        <taxon>Magnetococcia</taxon>
        <taxon>Magnetococcales</taxon>
        <taxon>Magnetococcaceae</taxon>
        <taxon>Magnetococcus</taxon>
    </lineage>
</organism>
<dbReference type="OrthoDB" id="9790435at2"/>
<dbReference type="EMBL" id="CP000471">
    <property type="protein sequence ID" value="ABK44277.1"/>
    <property type="molecule type" value="Genomic_DNA"/>
</dbReference>
<dbReference type="GO" id="GO:0006935">
    <property type="term" value="P:chemotaxis"/>
    <property type="evidence" value="ECO:0007669"/>
    <property type="project" value="UniProtKB-KW"/>
</dbReference>
<dbReference type="PANTHER" id="PTHR39452">
    <property type="entry name" value="CHEY-P PHOSPHATASE CHEX"/>
    <property type="match status" value="1"/>
</dbReference>
<dbReference type="eggNOG" id="COG1406">
    <property type="taxonomic scope" value="Bacteria"/>
</dbReference>
<evidence type="ECO:0000313" key="3">
    <source>
        <dbReference type="EMBL" id="ABK44277.1"/>
    </source>
</evidence>
<reference evidence="4" key="1">
    <citation type="journal article" date="2009" name="Appl. Environ. Microbiol.">
        <title>Complete genome sequence of the chemolithoautotrophic marine magnetotactic coccus strain MC-1.</title>
        <authorList>
            <person name="Schubbe S."/>
            <person name="Williams T.J."/>
            <person name="Xie G."/>
            <person name="Kiss H.E."/>
            <person name="Brettin T.S."/>
            <person name="Martinez D."/>
            <person name="Ross C.A."/>
            <person name="Schuler D."/>
            <person name="Cox B.L."/>
            <person name="Nealson K.H."/>
            <person name="Bazylinski D.A."/>
        </authorList>
    </citation>
    <scope>NUCLEOTIDE SEQUENCE [LARGE SCALE GENOMIC DNA]</scope>
    <source>
        <strain evidence="4">ATCC BAA-1437 / JCM 17883 / MC-1</strain>
    </source>
</reference>
<dbReference type="SUPFAM" id="SSF103039">
    <property type="entry name" value="CheC-like"/>
    <property type="match status" value="1"/>
</dbReference>
<accession>A0L8I4</accession>
<gene>
    <name evidence="3" type="ordered locus">Mmc1_1769</name>
</gene>
<dbReference type="InterPro" id="IPR038756">
    <property type="entry name" value="CheX-like"/>
</dbReference>
<feature type="domain" description="Chemotaxis phosphatase CheX-like" evidence="2">
    <location>
        <begin position="41"/>
        <end position="137"/>
    </location>
</feature>
<dbReference type="KEGG" id="mgm:Mmc1_1769"/>
<dbReference type="InterPro" id="IPR028976">
    <property type="entry name" value="CheC-like_sf"/>
</dbReference>
<dbReference type="PANTHER" id="PTHR39452:SF1">
    <property type="entry name" value="CHEY-P PHOSPHATASE CHEX"/>
    <property type="match status" value="1"/>
</dbReference>
<protein>
    <submittedName>
        <fullName evidence="3">Inhibitor of MCP methylation-like protein</fullName>
    </submittedName>
</protein>
<dbReference type="RefSeq" id="WP_011713424.1">
    <property type="nucleotide sequence ID" value="NC_008576.1"/>
</dbReference>
<keyword evidence="4" id="KW-1185">Reference proteome</keyword>
<evidence type="ECO:0000313" key="4">
    <source>
        <dbReference type="Proteomes" id="UP000002586"/>
    </source>
</evidence>
<dbReference type="Proteomes" id="UP000002586">
    <property type="component" value="Chromosome"/>
</dbReference>
<reference evidence="3 4" key="2">
    <citation type="journal article" date="2012" name="Int. J. Syst. Evol. Microbiol.">
        <title>Magnetococcus marinus gen. nov., sp. nov., a marine, magnetotactic bacterium that represents a novel lineage (Magnetococcaceae fam. nov.; Magnetococcales ord. nov.) at the base of the Alphaproteobacteria.</title>
        <authorList>
            <person name="Bazylinski D.A."/>
            <person name="Williams T.J."/>
            <person name="Lefevre C.T."/>
            <person name="Berg R.J."/>
            <person name="Zhang C.L."/>
            <person name="Bowser S.S."/>
            <person name="Dean A.J."/>
            <person name="Beveridge T.J."/>
        </authorList>
    </citation>
    <scope>NUCLEOTIDE SEQUENCE [LARGE SCALE GENOMIC DNA]</scope>
    <source>
        <strain evidence="4">ATCC BAA-1437 / JCM 17883 / MC-1</strain>
    </source>
</reference>